<dbReference type="SMART" id="SM00981">
    <property type="entry name" value="THUMP"/>
    <property type="match status" value="1"/>
</dbReference>
<organism evidence="3 4">
    <name type="scientific">Tieghemiomyces parasiticus</name>
    <dbReference type="NCBI Taxonomy" id="78921"/>
    <lineage>
        <taxon>Eukaryota</taxon>
        <taxon>Fungi</taxon>
        <taxon>Fungi incertae sedis</taxon>
        <taxon>Zoopagomycota</taxon>
        <taxon>Kickxellomycotina</taxon>
        <taxon>Dimargaritomycetes</taxon>
        <taxon>Dimargaritales</taxon>
        <taxon>Dimargaritaceae</taxon>
        <taxon>Tieghemiomyces</taxon>
    </lineage>
</organism>
<dbReference type="CDD" id="cd11717">
    <property type="entry name" value="THUMP_THUMPD1_like"/>
    <property type="match status" value="1"/>
</dbReference>
<reference evidence="3" key="1">
    <citation type="submission" date="2022-07" db="EMBL/GenBank/DDBJ databases">
        <title>Phylogenomic reconstructions and comparative analyses of Kickxellomycotina fungi.</title>
        <authorList>
            <person name="Reynolds N.K."/>
            <person name="Stajich J.E."/>
            <person name="Barry K."/>
            <person name="Grigoriev I.V."/>
            <person name="Crous P."/>
            <person name="Smith M.E."/>
        </authorList>
    </citation>
    <scope>NUCLEOTIDE SEQUENCE</scope>
    <source>
        <strain evidence="3">RSA 861</strain>
    </source>
</reference>
<dbReference type="GO" id="GO:0006400">
    <property type="term" value="P:tRNA modification"/>
    <property type="evidence" value="ECO:0007669"/>
    <property type="project" value="InterPro"/>
</dbReference>
<evidence type="ECO:0000313" key="3">
    <source>
        <dbReference type="EMBL" id="KAJ1916112.1"/>
    </source>
</evidence>
<dbReference type="InterPro" id="IPR040183">
    <property type="entry name" value="THUMPD1-like"/>
</dbReference>
<keyword evidence="4" id="KW-1185">Reference proteome</keyword>
<dbReference type="Gene3D" id="3.30.2300.10">
    <property type="entry name" value="THUMP superfamily"/>
    <property type="match status" value="1"/>
</dbReference>
<comment type="caution">
    <text evidence="3">The sequence shown here is derived from an EMBL/GenBank/DDBJ whole genome shotgun (WGS) entry which is preliminary data.</text>
</comment>
<name>A0A9W8DM60_9FUNG</name>
<dbReference type="FunFam" id="3.30.2300.10:FF:000001">
    <property type="entry name" value="THUMP domain-containing protein 1"/>
    <property type="match status" value="1"/>
</dbReference>
<dbReference type="SUPFAM" id="SSF143437">
    <property type="entry name" value="THUMP domain-like"/>
    <property type="match status" value="1"/>
</dbReference>
<dbReference type="PANTHER" id="PTHR13452:SF10">
    <property type="entry name" value="THUMP DOMAIN-CONTAINING PROTEIN 1"/>
    <property type="match status" value="1"/>
</dbReference>
<evidence type="ECO:0000256" key="1">
    <source>
        <dbReference type="PROSITE-ProRule" id="PRU00529"/>
    </source>
</evidence>
<dbReference type="PROSITE" id="PS51165">
    <property type="entry name" value="THUMP"/>
    <property type="match status" value="1"/>
</dbReference>
<dbReference type="EMBL" id="JANBPT010000597">
    <property type="protein sequence ID" value="KAJ1916112.1"/>
    <property type="molecule type" value="Genomic_DNA"/>
</dbReference>
<dbReference type="AlphaFoldDB" id="A0A9W8DM60"/>
<dbReference type="OrthoDB" id="367221at2759"/>
<keyword evidence="1" id="KW-0694">RNA-binding</keyword>
<dbReference type="GO" id="GO:0003723">
    <property type="term" value="F:RNA binding"/>
    <property type="evidence" value="ECO:0007669"/>
    <property type="project" value="UniProtKB-UniRule"/>
</dbReference>
<evidence type="ECO:0000259" key="2">
    <source>
        <dbReference type="PROSITE" id="PS51165"/>
    </source>
</evidence>
<sequence length="273" mass="30886">MPSHDTDSGRSKEDRRRRQRKYIIAKERTAYMAHRAQGTQDQAGMPKGRLIGFGIVPGQAGVLVTCIRTKEKRCTQEMLDLFATYLPQLYPDLWATAAEEEDQAEGKETEPAGAVSLEEEIAREVAELKRPLIHRFFTPLPTLTECTKPTRFANRLIPVTDTCLASLPDITKMAKSLLAPAFHQPDNPSRTFAIIPKIRNNQKVDRTALIETVAGLVGPAHTVNLEDPTYFIIVEVLKSVCMMSVVTDYYRYRKYNLFSLCDPSRKEEKAVER</sequence>
<dbReference type="PANTHER" id="PTHR13452">
    <property type="entry name" value="THUMP DOMAIN CONTAINING PROTEIN 1-RELATED"/>
    <property type="match status" value="1"/>
</dbReference>
<dbReference type="InterPro" id="IPR004114">
    <property type="entry name" value="THUMP_dom"/>
</dbReference>
<evidence type="ECO:0000313" key="4">
    <source>
        <dbReference type="Proteomes" id="UP001150569"/>
    </source>
</evidence>
<feature type="domain" description="THUMP" evidence="2">
    <location>
        <begin position="141"/>
        <end position="247"/>
    </location>
</feature>
<proteinExistence type="predicted"/>
<gene>
    <name evidence="3" type="ORF">IWQ60_008214</name>
</gene>
<accession>A0A9W8DM60</accession>
<protein>
    <recommendedName>
        <fullName evidence="2">THUMP domain-containing protein</fullName>
    </recommendedName>
</protein>
<dbReference type="Pfam" id="PF02926">
    <property type="entry name" value="THUMP"/>
    <property type="match status" value="1"/>
</dbReference>
<dbReference type="Proteomes" id="UP001150569">
    <property type="component" value="Unassembled WGS sequence"/>
</dbReference>